<evidence type="ECO:0000256" key="1">
    <source>
        <dbReference type="SAM" id="MobiDB-lite"/>
    </source>
</evidence>
<dbReference type="GO" id="GO:0007169">
    <property type="term" value="P:cell surface receptor protein tyrosine kinase signaling pathway"/>
    <property type="evidence" value="ECO:0007669"/>
    <property type="project" value="TreeGrafter"/>
</dbReference>
<protein>
    <recommendedName>
        <fullName evidence="2">IRS-type PTB domain-containing protein</fullName>
    </recommendedName>
</protein>
<dbReference type="EMBL" id="JARAKH010000007">
    <property type="protein sequence ID" value="KAK8402425.1"/>
    <property type="molecule type" value="Genomic_DNA"/>
</dbReference>
<evidence type="ECO:0000313" key="3">
    <source>
        <dbReference type="EMBL" id="KAK8402425.1"/>
    </source>
</evidence>
<dbReference type="InterPro" id="IPR002404">
    <property type="entry name" value="IRS_PTB"/>
</dbReference>
<reference evidence="3 4" key="1">
    <citation type="submission" date="2023-03" db="EMBL/GenBank/DDBJ databases">
        <title>High-quality genome of Scylla paramamosain provides insights in environmental adaptation.</title>
        <authorList>
            <person name="Zhang L."/>
        </authorList>
    </citation>
    <scope>NUCLEOTIDE SEQUENCE [LARGE SCALE GENOMIC DNA]</scope>
    <source>
        <strain evidence="3">LZ_2023a</strain>
        <tissue evidence="3">Muscle</tissue>
    </source>
</reference>
<keyword evidence="4" id="KW-1185">Reference proteome</keyword>
<evidence type="ECO:0000259" key="2">
    <source>
        <dbReference type="PROSITE" id="PS51064"/>
    </source>
</evidence>
<accession>A0AAW0URP0</accession>
<dbReference type="GO" id="GO:0005737">
    <property type="term" value="C:cytoplasm"/>
    <property type="evidence" value="ECO:0007669"/>
    <property type="project" value="TreeGrafter"/>
</dbReference>
<dbReference type="SMART" id="SM01244">
    <property type="entry name" value="IRS"/>
    <property type="match status" value="1"/>
</dbReference>
<dbReference type="SUPFAM" id="SSF50729">
    <property type="entry name" value="PH domain-like"/>
    <property type="match status" value="1"/>
</dbReference>
<dbReference type="Pfam" id="PF02174">
    <property type="entry name" value="IRS"/>
    <property type="match status" value="1"/>
</dbReference>
<evidence type="ECO:0000313" key="4">
    <source>
        <dbReference type="Proteomes" id="UP001487740"/>
    </source>
</evidence>
<dbReference type="Gene3D" id="2.30.29.30">
    <property type="entry name" value="Pleckstrin-homology domain (PH domain)/Phosphotyrosine-binding domain (PTB)"/>
    <property type="match status" value="1"/>
</dbReference>
<dbReference type="InterPro" id="IPR011993">
    <property type="entry name" value="PH-like_dom_sf"/>
</dbReference>
<dbReference type="AlphaFoldDB" id="A0AAW0URP0"/>
<dbReference type="Proteomes" id="UP001487740">
    <property type="component" value="Unassembled WGS sequence"/>
</dbReference>
<dbReference type="PROSITE" id="PS51064">
    <property type="entry name" value="IRS_PTB"/>
    <property type="match status" value="1"/>
</dbReference>
<dbReference type="SMART" id="SM00310">
    <property type="entry name" value="PTBI"/>
    <property type="match status" value="1"/>
</dbReference>
<feature type="compositionally biased region" description="Polar residues" evidence="1">
    <location>
        <begin position="26"/>
        <end position="40"/>
    </location>
</feature>
<dbReference type="PANTHER" id="PTHR21258">
    <property type="entry name" value="DOCKING PROTEIN RELATED"/>
    <property type="match status" value="1"/>
</dbReference>
<dbReference type="PANTHER" id="PTHR21258:SF62">
    <property type="entry name" value="INSULIN RECEPTOR SUBSTRATE 1"/>
    <property type="match status" value="1"/>
</dbReference>
<feature type="domain" description="IRS-type PTB" evidence="2">
    <location>
        <begin position="69"/>
        <end position="173"/>
    </location>
</feature>
<feature type="region of interest" description="Disordered" evidence="1">
    <location>
        <begin position="16"/>
        <end position="50"/>
    </location>
</feature>
<feature type="compositionally biased region" description="Basic and acidic residues" evidence="1">
    <location>
        <begin position="193"/>
        <end position="208"/>
    </location>
</feature>
<organism evidence="3 4">
    <name type="scientific">Scylla paramamosain</name>
    <name type="common">Mud crab</name>
    <dbReference type="NCBI Taxonomy" id="85552"/>
    <lineage>
        <taxon>Eukaryota</taxon>
        <taxon>Metazoa</taxon>
        <taxon>Ecdysozoa</taxon>
        <taxon>Arthropoda</taxon>
        <taxon>Crustacea</taxon>
        <taxon>Multicrustacea</taxon>
        <taxon>Malacostraca</taxon>
        <taxon>Eumalacostraca</taxon>
        <taxon>Eucarida</taxon>
        <taxon>Decapoda</taxon>
        <taxon>Pleocyemata</taxon>
        <taxon>Brachyura</taxon>
        <taxon>Eubrachyura</taxon>
        <taxon>Portunoidea</taxon>
        <taxon>Portunidae</taxon>
        <taxon>Portuninae</taxon>
        <taxon>Scylla</taxon>
    </lineage>
</organism>
<dbReference type="InterPro" id="IPR050996">
    <property type="entry name" value="Docking_Protein_DOK"/>
</dbReference>
<gene>
    <name evidence="3" type="ORF">O3P69_000677</name>
</gene>
<feature type="region of interest" description="Disordered" evidence="1">
    <location>
        <begin position="193"/>
        <end position="217"/>
    </location>
</feature>
<sequence length="217" mass="25009">MTCDQFFSLENITSKAMSSGGDETCKSGSLPSKKSPNTSYRRGYHNSDKRFPMPIMEESQFLVRLKKETQQKFQVSDAEEEEEEDEKEAAAGKLVTFLVQTDRVVVVRRKRSWGWKLGCIRRYGYSESDFYFESGRKARTGEGVFTFLTDSGERIHSRLTMMKEFCQFDLYCQRGVIPDLLLVNNPPHRAVSLRDKSERHLDKKESGRRTSTGSLPF</sequence>
<name>A0AAW0URP0_SCYPA</name>
<proteinExistence type="predicted"/>
<comment type="caution">
    <text evidence="3">The sequence shown here is derived from an EMBL/GenBank/DDBJ whole genome shotgun (WGS) entry which is preliminary data.</text>
</comment>